<comment type="caution">
    <text evidence="1">The sequence shown here is derived from an EMBL/GenBank/DDBJ whole genome shotgun (WGS) entry which is preliminary data.</text>
</comment>
<evidence type="ECO:0000313" key="1">
    <source>
        <dbReference type="EMBL" id="KAF0036037.1"/>
    </source>
</evidence>
<name>A0A6A4SRK8_SCOMX</name>
<dbReference type="AlphaFoldDB" id="A0A6A4SRK8"/>
<dbReference type="Proteomes" id="UP000438429">
    <property type="component" value="Unassembled WGS sequence"/>
</dbReference>
<evidence type="ECO:0000313" key="2">
    <source>
        <dbReference type="Proteomes" id="UP000438429"/>
    </source>
</evidence>
<sequence length="133" mass="14563">MRRAAVAMVTLTDEPDKMNICLTRRQLSLTLVLALAVLYVLSGGSDLWPFILLACDDTTWEVKLDRISFLVDPGSLCSRCSKQLLQAWSGGAAGGRSSVCAARDATDRTLSEASQFFSFEGLVHHNRSRVVNN</sequence>
<reference evidence="1 2" key="1">
    <citation type="submission" date="2019-06" db="EMBL/GenBank/DDBJ databases">
        <title>Draft genomes of female and male turbot (Scophthalmus maximus).</title>
        <authorList>
            <person name="Xu H."/>
            <person name="Xu X.-W."/>
            <person name="Shao C."/>
            <person name="Chen S."/>
        </authorList>
    </citation>
    <scope>NUCLEOTIDE SEQUENCE [LARGE SCALE GENOMIC DNA]</scope>
    <source>
        <strain evidence="1">Ysfricsl-2016a</strain>
        <tissue evidence="1">Blood</tissue>
    </source>
</reference>
<gene>
    <name evidence="1" type="ORF">F2P81_011349</name>
</gene>
<protein>
    <submittedName>
        <fullName evidence="1">Uncharacterized protein</fullName>
    </submittedName>
</protein>
<dbReference type="EMBL" id="VEVO01000010">
    <property type="protein sequence ID" value="KAF0036037.1"/>
    <property type="molecule type" value="Genomic_DNA"/>
</dbReference>
<accession>A0A6A4SRK8</accession>
<proteinExistence type="predicted"/>
<organism evidence="1 2">
    <name type="scientific">Scophthalmus maximus</name>
    <name type="common">Turbot</name>
    <name type="synonym">Psetta maxima</name>
    <dbReference type="NCBI Taxonomy" id="52904"/>
    <lineage>
        <taxon>Eukaryota</taxon>
        <taxon>Metazoa</taxon>
        <taxon>Chordata</taxon>
        <taxon>Craniata</taxon>
        <taxon>Vertebrata</taxon>
        <taxon>Euteleostomi</taxon>
        <taxon>Actinopterygii</taxon>
        <taxon>Neopterygii</taxon>
        <taxon>Teleostei</taxon>
        <taxon>Neoteleostei</taxon>
        <taxon>Acanthomorphata</taxon>
        <taxon>Carangaria</taxon>
        <taxon>Pleuronectiformes</taxon>
        <taxon>Pleuronectoidei</taxon>
        <taxon>Scophthalmidae</taxon>
        <taxon>Scophthalmus</taxon>
    </lineage>
</organism>